<dbReference type="Gene3D" id="3.40.50.300">
    <property type="entry name" value="P-loop containing nucleotide triphosphate hydrolases"/>
    <property type="match status" value="1"/>
</dbReference>
<dbReference type="InterPro" id="IPR027417">
    <property type="entry name" value="P-loop_NTPase"/>
</dbReference>
<reference evidence="2" key="1">
    <citation type="submission" date="2015-10" db="EMBL/GenBank/DDBJ databases">
        <title>Genome of Paenibacillus bovis sp. nov.</title>
        <authorList>
            <person name="Wu Z."/>
            <person name="Gao C."/>
            <person name="Liu Z."/>
            <person name="Zheng H."/>
        </authorList>
    </citation>
    <scope>NUCLEOTIDE SEQUENCE [LARGE SCALE GENOMIC DNA]</scope>
    <source>
        <strain evidence="2">BD3526</strain>
    </source>
</reference>
<dbReference type="KEGG" id="pbv:AR543_18600"/>
<evidence type="ECO:0008006" key="3">
    <source>
        <dbReference type="Google" id="ProtNLM"/>
    </source>
</evidence>
<dbReference type="NCBIfam" id="NF005250">
    <property type="entry name" value="PRK06761.1"/>
    <property type="match status" value="1"/>
</dbReference>
<dbReference type="EMBL" id="CP013023">
    <property type="protein sequence ID" value="ANF97825.1"/>
    <property type="molecule type" value="Genomic_DNA"/>
</dbReference>
<evidence type="ECO:0000313" key="1">
    <source>
        <dbReference type="EMBL" id="ANF97825.1"/>
    </source>
</evidence>
<protein>
    <recommendedName>
        <fullName evidence="3">Adenylyl-sulfate kinase</fullName>
    </recommendedName>
</protein>
<dbReference type="AlphaFoldDB" id="A0A172ZJK4"/>
<proteinExistence type="predicted"/>
<dbReference type="SUPFAM" id="SSF52540">
    <property type="entry name" value="P-loop containing nucleoside triphosphate hydrolases"/>
    <property type="match status" value="2"/>
</dbReference>
<sequence length="279" mass="32300">MNTKLIMVEGLPGSGKSTISQLITDMLGEQGMNVQLFQEGHLEHPADYESVACYTEKELDQLLSTYEEYAELLKSRVIQNGNDCLIPYQKIKNELGLDELDKLWNELSQKDIYELPFEQNRRIITDKWDRFQREALISDSIFVFECCFIQNPLTAGTVKYNVQKQEVIDYVMQLGELMKPLHPLIIYIDQPDIRSVFEKAVRERPKTWSDGFIDYYTQQGLGKAKGYYGLGGTIQVLEERKNIELEIFDLLNISKAKIDNSEYNIKTCKEDITKILKSI</sequence>
<keyword evidence="2" id="KW-1185">Reference proteome</keyword>
<reference evidence="1 2" key="2">
    <citation type="journal article" date="2016" name="Int. J. Syst. Evol. Microbiol.">
        <title>Paenibacillus bovis sp. nov., isolated from raw yak (Bos grunniens) milk.</title>
        <authorList>
            <person name="Gao C."/>
            <person name="Han J."/>
            <person name="Liu Z."/>
            <person name="Xu X."/>
            <person name="Hang F."/>
            <person name="Wu Z."/>
        </authorList>
    </citation>
    <scope>NUCLEOTIDE SEQUENCE [LARGE SCALE GENOMIC DNA]</scope>
    <source>
        <strain evidence="1 2">BD3526</strain>
    </source>
</reference>
<dbReference type="RefSeq" id="WP_060535918.1">
    <property type="nucleotide sequence ID" value="NZ_CP013023.1"/>
</dbReference>
<accession>A0A172ZJK4</accession>
<organism evidence="1 2">
    <name type="scientific">Paenibacillus bovis</name>
    <dbReference type="NCBI Taxonomy" id="1616788"/>
    <lineage>
        <taxon>Bacteria</taxon>
        <taxon>Bacillati</taxon>
        <taxon>Bacillota</taxon>
        <taxon>Bacilli</taxon>
        <taxon>Bacillales</taxon>
        <taxon>Paenibacillaceae</taxon>
        <taxon>Paenibacillus</taxon>
    </lineage>
</organism>
<dbReference type="OrthoDB" id="8211253at2"/>
<name>A0A172ZJK4_9BACL</name>
<evidence type="ECO:0000313" key="2">
    <source>
        <dbReference type="Proteomes" id="UP000078148"/>
    </source>
</evidence>
<dbReference type="Proteomes" id="UP000078148">
    <property type="component" value="Chromosome"/>
</dbReference>
<gene>
    <name evidence="1" type="ORF">AR543_18600</name>
</gene>
<dbReference type="STRING" id="1616788.AR543_18600"/>